<dbReference type="AlphaFoldDB" id="A0A0X8JGU5"/>
<dbReference type="EMBL" id="CP014228">
    <property type="protein sequence ID" value="AMD88454.1"/>
    <property type="molecule type" value="Genomic_DNA"/>
</dbReference>
<organism evidence="1 2">
    <name type="scientific">Actinomyces radicidentis</name>
    <dbReference type="NCBI Taxonomy" id="111015"/>
    <lineage>
        <taxon>Bacteria</taxon>
        <taxon>Bacillati</taxon>
        <taxon>Actinomycetota</taxon>
        <taxon>Actinomycetes</taxon>
        <taxon>Actinomycetales</taxon>
        <taxon>Actinomycetaceae</taxon>
        <taxon>Actinomyces</taxon>
    </lineage>
</organism>
<dbReference type="KEGG" id="ard:AXF14_05805"/>
<dbReference type="Proteomes" id="UP000065220">
    <property type="component" value="Chromosome"/>
</dbReference>
<dbReference type="OrthoDB" id="9764271at2"/>
<name>A0A0X8JGU5_ACTRD</name>
<accession>A0A0X8JGU5</accession>
<dbReference type="STRING" id="111015.AXF14_05805"/>
<keyword evidence="2" id="KW-1185">Reference proteome</keyword>
<evidence type="ECO:0000313" key="1">
    <source>
        <dbReference type="EMBL" id="AMD88454.1"/>
    </source>
</evidence>
<sequence length="264" mass="27443">MAAVAVLHEEEPASVATASPTLTAPVPIELDMTGWDATRIIDDDVFFDATTMNEEQVAALIAKVNTGCRAGRGGTPCLADATFTTADVAATTYCPGGYEGAQDEPAAAVVSKVAASCDVNPQVLLTLLQKEQGLLTASGAQLTASDYEIATGYGCPDGSDCDPQYEGFFNQVYGAASLFQHYRLSPGSFEVVAGQPADVAYSPDSSCGSASLTVQNEATAGLYNYTPYQPDAAAADGGDDCTSWGNWNFYGFFRALFGDPTPSA</sequence>
<reference evidence="2" key="1">
    <citation type="submission" date="2016-02" db="EMBL/GenBank/DDBJ databases">
        <authorList>
            <person name="Holder M.E."/>
            <person name="Ajami N.J."/>
            <person name="Petrosino J.F."/>
        </authorList>
    </citation>
    <scope>NUCLEOTIDE SEQUENCE [LARGE SCALE GENOMIC DNA]</scope>
    <source>
        <strain evidence="2">CCUG 36733</strain>
    </source>
</reference>
<gene>
    <name evidence="1" type="ORF">AXF14_05805</name>
</gene>
<evidence type="ECO:0000313" key="2">
    <source>
        <dbReference type="Proteomes" id="UP000065220"/>
    </source>
</evidence>
<proteinExistence type="predicted"/>
<protein>
    <submittedName>
        <fullName evidence="1">Hemagglutinin</fullName>
    </submittedName>
</protein>